<feature type="region of interest" description="Disordered" evidence="6">
    <location>
        <begin position="155"/>
        <end position="185"/>
    </location>
</feature>
<dbReference type="RefSeq" id="XP_005787879.1">
    <property type="nucleotide sequence ID" value="XM_005787822.1"/>
</dbReference>
<evidence type="ECO:0000256" key="4">
    <source>
        <dbReference type="ARBA" id="ARBA00023242"/>
    </source>
</evidence>
<feature type="repeat" description="WD" evidence="5">
    <location>
        <begin position="63"/>
        <end position="96"/>
    </location>
</feature>
<name>A0A0D3KI65_EMIH1</name>
<dbReference type="KEGG" id="ehx:EMIHUDRAFT_433832"/>
<reference evidence="8" key="1">
    <citation type="journal article" date="2013" name="Nature">
        <title>Pan genome of the phytoplankton Emiliania underpins its global distribution.</title>
        <authorList>
            <person name="Read B.A."/>
            <person name="Kegel J."/>
            <person name="Klute M.J."/>
            <person name="Kuo A."/>
            <person name="Lefebvre S.C."/>
            <person name="Maumus F."/>
            <person name="Mayer C."/>
            <person name="Miller J."/>
            <person name="Monier A."/>
            <person name="Salamov A."/>
            <person name="Young J."/>
            <person name="Aguilar M."/>
            <person name="Claverie J.M."/>
            <person name="Frickenhaus S."/>
            <person name="Gonzalez K."/>
            <person name="Herman E.K."/>
            <person name="Lin Y.C."/>
            <person name="Napier J."/>
            <person name="Ogata H."/>
            <person name="Sarno A.F."/>
            <person name="Shmutz J."/>
            <person name="Schroeder D."/>
            <person name="de Vargas C."/>
            <person name="Verret F."/>
            <person name="von Dassow P."/>
            <person name="Valentin K."/>
            <person name="Van de Peer Y."/>
            <person name="Wheeler G."/>
            <person name="Dacks J.B."/>
            <person name="Delwiche C.F."/>
            <person name="Dyhrman S.T."/>
            <person name="Glockner G."/>
            <person name="John U."/>
            <person name="Richards T."/>
            <person name="Worden A.Z."/>
            <person name="Zhang X."/>
            <person name="Grigoriev I.V."/>
            <person name="Allen A.E."/>
            <person name="Bidle K."/>
            <person name="Borodovsky M."/>
            <person name="Bowler C."/>
            <person name="Brownlee C."/>
            <person name="Cock J.M."/>
            <person name="Elias M."/>
            <person name="Gladyshev V.N."/>
            <person name="Groth M."/>
            <person name="Guda C."/>
            <person name="Hadaegh A."/>
            <person name="Iglesias-Rodriguez M.D."/>
            <person name="Jenkins J."/>
            <person name="Jones B.M."/>
            <person name="Lawson T."/>
            <person name="Leese F."/>
            <person name="Lindquist E."/>
            <person name="Lobanov A."/>
            <person name="Lomsadze A."/>
            <person name="Malik S.B."/>
            <person name="Marsh M.E."/>
            <person name="Mackinder L."/>
            <person name="Mock T."/>
            <person name="Mueller-Roeber B."/>
            <person name="Pagarete A."/>
            <person name="Parker M."/>
            <person name="Probert I."/>
            <person name="Quesneville H."/>
            <person name="Raines C."/>
            <person name="Rensing S.A."/>
            <person name="Riano-Pachon D.M."/>
            <person name="Richier S."/>
            <person name="Rokitta S."/>
            <person name="Shiraiwa Y."/>
            <person name="Soanes D.M."/>
            <person name="van der Giezen M."/>
            <person name="Wahlund T.M."/>
            <person name="Williams B."/>
            <person name="Wilson W."/>
            <person name="Wolfe G."/>
            <person name="Wurch L.L."/>
        </authorList>
    </citation>
    <scope>NUCLEOTIDE SEQUENCE</scope>
</reference>
<evidence type="ECO:0000313" key="8">
    <source>
        <dbReference type="Proteomes" id="UP000013827"/>
    </source>
</evidence>
<dbReference type="InterPro" id="IPR001680">
    <property type="entry name" value="WD40_rpt"/>
</dbReference>
<keyword evidence="8" id="KW-1185">Reference proteome</keyword>
<proteinExistence type="predicted"/>
<dbReference type="InterPro" id="IPR015943">
    <property type="entry name" value="WD40/YVTN_repeat-like_dom_sf"/>
</dbReference>
<dbReference type="InterPro" id="IPR036322">
    <property type="entry name" value="WD40_repeat_dom_sf"/>
</dbReference>
<dbReference type="HOGENOM" id="CLU_032142_2_2_1"/>
<dbReference type="SMART" id="SM00320">
    <property type="entry name" value="WD40"/>
    <property type="match status" value="3"/>
</dbReference>
<dbReference type="GO" id="GO:0048188">
    <property type="term" value="C:Set1C/COMPASS complex"/>
    <property type="evidence" value="ECO:0007669"/>
    <property type="project" value="InterPro"/>
</dbReference>
<feature type="compositionally biased region" description="Gly residues" evidence="6">
    <location>
        <begin position="165"/>
        <end position="178"/>
    </location>
</feature>
<dbReference type="PROSITE" id="PS00678">
    <property type="entry name" value="WD_REPEATS_1"/>
    <property type="match status" value="1"/>
</dbReference>
<dbReference type="InterPro" id="IPR037850">
    <property type="entry name" value="RBBP5/Swd1"/>
</dbReference>
<evidence type="ECO:0000313" key="7">
    <source>
        <dbReference type="EnsemblProtists" id="EOD35450"/>
    </source>
</evidence>
<dbReference type="PROSITE" id="PS50082">
    <property type="entry name" value="WD_REPEATS_2"/>
    <property type="match status" value="1"/>
</dbReference>
<dbReference type="SUPFAM" id="SSF50978">
    <property type="entry name" value="WD40 repeat-like"/>
    <property type="match status" value="1"/>
</dbReference>
<protein>
    <recommendedName>
        <fullName evidence="9">Anaphase-promoting complex subunit 4 WD40 domain-containing protein</fullName>
    </recommendedName>
</protein>
<dbReference type="InterPro" id="IPR019775">
    <property type="entry name" value="WD40_repeat_CS"/>
</dbReference>
<dbReference type="PANTHER" id="PTHR44040:SF1">
    <property type="entry name" value="RETINOBLASTOMA-BINDING PROTEIN 5"/>
    <property type="match status" value="1"/>
</dbReference>
<sequence>MNLALLDPFSHNELPEVIEAKLEVPSTVSVCAFNRRGSMLAGGCDNGHVIVWDFETHGVARTLELHEAPVTSVSWTKSSRRLLSSGADGRLAVWDVLGACVVQLLARENLEFTGASTHPLRRDVCLACSSSTVVASREVSLVFWEAAGPRSLALLSPDAPADEPAGGGGEGAAGGSGGSRRQPPPLVACFDKPGERVLIGSGKGLVTLLDLSGARLAEMQVAGGPVLRSLALSRDGMSFVLVCADRVIRAFALERFFEGGAAAGREHQDVVSRVPWALAAFTSDSEHVIGAAAAAEQKLYIWDGDRQLAKMLDGPKDPIVYFAYHPTRPILACCAKSGDIFVWTKQYCENWSAFAPDFKELEENEEYEEREDEFDQQPAQVEAKAEDEAEHIDIVTLEPSELAHFPDADDPDIELECLPIRPLADDDESAEGGAGIGEADAERKAPLGRKRKV</sequence>
<dbReference type="PROSITE" id="PS50294">
    <property type="entry name" value="WD_REPEATS_REGION"/>
    <property type="match status" value="1"/>
</dbReference>
<dbReference type="eggNOG" id="KOG1273">
    <property type="taxonomic scope" value="Eukaryota"/>
</dbReference>
<evidence type="ECO:0000256" key="2">
    <source>
        <dbReference type="ARBA" id="ARBA00022574"/>
    </source>
</evidence>
<evidence type="ECO:0000256" key="1">
    <source>
        <dbReference type="ARBA" id="ARBA00004123"/>
    </source>
</evidence>
<accession>A0A0D3KI65</accession>
<dbReference type="Gene3D" id="2.130.10.10">
    <property type="entry name" value="YVTN repeat-like/Quinoprotein amine dehydrogenase"/>
    <property type="match status" value="2"/>
</dbReference>
<evidence type="ECO:0008006" key="9">
    <source>
        <dbReference type="Google" id="ProtNLM"/>
    </source>
</evidence>
<dbReference type="Proteomes" id="UP000013827">
    <property type="component" value="Unassembled WGS sequence"/>
</dbReference>
<dbReference type="Pfam" id="PF00400">
    <property type="entry name" value="WD40"/>
    <property type="match status" value="2"/>
</dbReference>
<dbReference type="EnsemblProtists" id="EOD35450">
    <property type="protein sequence ID" value="EOD35450"/>
    <property type="gene ID" value="EMIHUDRAFT_433832"/>
</dbReference>
<evidence type="ECO:0000256" key="6">
    <source>
        <dbReference type="SAM" id="MobiDB-lite"/>
    </source>
</evidence>
<dbReference type="AlphaFoldDB" id="A0A0D3KI65"/>
<reference evidence="7" key="2">
    <citation type="submission" date="2024-10" db="UniProtKB">
        <authorList>
            <consortium name="EnsemblProtists"/>
        </authorList>
    </citation>
    <scope>IDENTIFICATION</scope>
</reference>
<evidence type="ECO:0000256" key="5">
    <source>
        <dbReference type="PROSITE-ProRule" id="PRU00221"/>
    </source>
</evidence>
<dbReference type="PANTHER" id="PTHR44040">
    <property type="entry name" value="RETINOBLASTOMA-BINDING PROTEIN 5"/>
    <property type="match status" value="1"/>
</dbReference>
<dbReference type="GeneID" id="17280720"/>
<comment type="subcellular location">
    <subcellularLocation>
        <location evidence="1">Nucleus</location>
    </subcellularLocation>
</comment>
<keyword evidence="2 5" id="KW-0853">WD repeat</keyword>
<organism evidence="7 8">
    <name type="scientific">Emiliania huxleyi (strain CCMP1516)</name>
    <dbReference type="NCBI Taxonomy" id="280463"/>
    <lineage>
        <taxon>Eukaryota</taxon>
        <taxon>Haptista</taxon>
        <taxon>Haptophyta</taxon>
        <taxon>Prymnesiophyceae</taxon>
        <taxon>Isochrysidales</taxon>
        <taxon>Noelaerhabdaceae</taxon>
        <taxon>Emiliania</taxon>
    </lineage>
</organism>
<dbReference type="PaxDb" id="2903-EOD35450"/>
<feature type="region of interest" description="Disordered" evidence="6">
    <location>
        <begin position="419"/>
        <end position="453"/>
    </location>
</feature>
<dbReference type="STRING" id="2903.R1F926"/>
<keyword evidence="3" id="KW-0677">Repeat</keyword>
<keyword evidence="4" id="KW-0539">Nucleus</keyword>
<evidence type="ECO:0000256" key="3">
    <source>
        <dbReference type="ARBA" id="ARBA00022737"/>
    </source>
</evidence>
<dbReference type="OMA" id="DYEDDIM"/>